<dbReference type="InterPro" id="IPR013103">
    <property type="entry name" value="RVT_2"/>
</dbReference>
<sequence>MVALSTVHEPKHYLQAKGCWEWEQAMQEELDALEKNNTWKVLDLPSGKKPIGSKWLYKVKLRPDGSMDRYKARLVAKGYNQVEGVDYIDRFSPIAKAVTVRLLLAVASSNNWPNHQVDINNAFLHGFLDEDIFLSAPDGYSIAAGKVRLKYFLGLEIARSMACLSVTQHKYIRDIILDTGLQDSKPAHTPLPMGLKLSAQDVAPLSDPEPYRRLVGRLLYLSFTRPDVSFGAQQLTQFVHQSGQVHMDVALHLVRYLKSCPDQGLFFPSSNPSALTAYYNADWTSCDDSRRSLTGYCIFLGKSLISWKIKKQTTVAW</sequence>
<reference evidence="2" key="1">
    <citation type="submission" date="2020-06" db="EMBL/GenBank/DDBJ databases">
        <authorList>
            <person name="Li T."/>
            <person name="Hu X."/>
            <person name="Zhang T."/>
            <person name="Song X."/>
            <person name="Zhang H."/>
            <person name="Dai N."/>
            <person name="Sheng W."/>
            <person name="Hou X."/>
            <person name="Wei L."/>
        </authorList>
    </citation>
    <scope>NUCLEOTIDE SEQUENCE</scope>
    <source>
        <strain evidence="2">G02</strain>
        <tissue evidence="2">Leaf</tissue>
    </source>
</reference>
<evidence type="ECO:0000259" key="1">
    <source>
        <dbReference type="Pfam" id="PF07727"/>
    </source>
</evidence>
<organism evidence="2">
    <name type="scientific">Sesamum radiatum</name>
    <name type="common">Black benniseed</name>
    <dbReference type="NCBI Taxonomy" id="300843"/>
    <lineage>
        <taxon>Eukaryota</taxon>
        <taxon>Viridiplantae</taxon>
        <taxon>Streptophyta</taxon>
        <taxon>Embryophyta</taxon>
        <taxon>Tracheophyta</taxon>
        <taxon>Spermatophyta</taxon>
        <taxon>Magnoliopsida</taxon>
        <taxon>eudicotyledons</taxon>
        <taxon>Gunneridae</taxon>
        <taxon>Pentapetalae</taxon>
        <taxon>asterids</taxon>
        <taxon>lamiids</taxon>
        <taxon>Lamiales</taxon>
        <taxon>Pedaliaceae</taxon>
        <taxon>Sesamum</taxon>
    </lineage>
</organism>
<dbReference type="InterPro" id="IPR043502">
    <property type="entry name" value="DNA/RNA_pol_sf"/>
</dbReference>
<dbReference type="AlphaFoldDB" id="A0AAW2L3R8"/>
<dbReference type="SUPFAM" id="SSF56672">
    <property type="entry name" value="DNA/RNA polymerases"/>
    <property type="match status" value="1"/>
</dbReference>
<accession>A0AAW2L3R8</accession>
<gene>
    <name evidence="2" type="ORF">Sradi_5723200</name>
</gene>
<dbReference type="PANTHER" id="PTHR11439:SF465">
    <property type="entry name" value="REVERSE TRANSCRIPTASE TY1_COPIA-TYPE DOMAIN-CONTAINING PROTEIN"/>
    <property type="match status" value="1"/>
</dbReference>
<feature type="domain" description="Reverse transcriptase Ty1/copia-type" evidence="1">
    <location>
        <begin position="36"/>
        <end position="144"/>
    </location>
</feature>
<dbReference type="EMBL" id="JACGWJ010000026">
    <property type="protein sequence ID" value="KAL0313239.1"/>
    <property type="molecule type" value="Genomic_DNA"/>
</dbReference>
<dbReference type="PANTHER" id="PTHR11439">
    <property type="entry name" value="GAG-POL-RELATED RETROTRANSPOSON"/>
    <property type="match status" value="1"/>
</dbReference>
<name>A0AAW2L3R8_SESRA</name>
<dbReference type="Pfam" id="PF07727">
    <property type="entry name" value="RVT_2"/>
    <property type="match status" value="1"/>
</dbReference>
<comment type="caution">
    <text evidence="2">The sequence shown here is derived from an EMBL/GenBank/DDBJ whole genome shotgun (WGS) entry which is preliminary data.</text>
</comment>
<dbReference type="CDD" id="cd09272">
    <property type="entry name" value="RNase_HI_RT_Ty1"/>
    <property type="match status" value="1"/>
</dbReference>
<evidence type="ECO:0000313" key="2">
    <source>
        <dbReference type="EMBL" id="KAL0313239.1"/>
    </source>
</evidence>
<proteinExistence type="predicted"/>
<reference evidence="2" key="2">
    <citation type="journal article" date="2024" name="Plant">
        <title>Genomic evolution and insights into agronomic trait innovations of Sesamum species.</title>
        <authorList>
            <person name="Miao H."/>
            <person name="Wang L."/>
            <person name="Qu L."/>
            <person name="Liu H."/>
            <person name="Sun Y."/>
            <person name="Le M."/>
            <person name="Wang Q."/>
            <person name="Wei S."/>
            <person name="Zheng Y."/>
            <person name="Lin W."/>
            <person name="Duan Y."/>
            <person name="Cao H."/>
            <person name="Xiong S."/>
            <person name="Wang X."/>
            <person name="Wei L."/>
            <person name="Li C."/>
            <person name="Ma Q."/>
            <person name="Ju M."/>
            <person name="Zhao R."/>
            <person name="Li G."/>
            <person name="Mu C."/>
            <person name="Tian Q."/>
            <person name="Mei H."/>
            <person name="Zhang T."/>
            <person name="Gao T."/>
            <person name="Zhang H."/>
        </authorList>
    </citation>
    <scope>NUCLEOTIDE SEQUENCE</scope>
    <source>
        <strain evidence="2">G02</strain>
    </source>
</reference>
<protein>
    <submittedName>
        <fullName evidence="2">Retrovirus-related Pol polyprotein from transposon RE1</fullName>
    </submittedName>
</protein>